<keyword evidence="3" id="KW-0347">Helicase</keyword>
<comment type="subunit">
    <text evidence="3">Heterotrimer of RecB, RecC and RecD. All subunits contribute to DNA-binding.</text>
</comment>
<keyword evidence="3" id="KW-0238">DNA-binding</keyword>
<sequence>MINTSIIDRYVSMRIDENEHWYGAKNMLTNTARLNKQEVSLFHALSFAGMLSLSEGHTVTMVPKDKKNVWECLLSPLQTYLESSFADHADLVDFKEVLASIEEYADDAAGLSELIDCHVRDFLNVLNHTGNTAHQRQLYEVFLIMLRAYYLIQVVFKDDVDRLVNALQASRFFAHHEQIAIGTPIIYKNTDEVLCLWSNRAYHAEKMTIGHIERICGGEVGYFDATNLPQELNEAQKQAIQMVSRQPFAIITGGPGTGKTFTVAQIVVALVTQNPDIELALAAPTGKAAQRMSESLTNSLKNSAVNINLPEPKTIHRLLGIGENALPRYHEGNPLSHDVIIVDEASMLGMELSCHLLSAVKTGARLILLGDAHQLAAVEAGAVLSDLCRVPSLYSHRVHLVESRRFDAHSAVGKLATLINEACDDGNKSLQVLALVHEHEALTFNDIAKNVDYYHQLCEGYERYFQATKKLLFGFDELSDDARQFKIKELMEVLNQYRILTASHVGTAGDASINNFIAKRHKRYLKNTMATSAWYHGRVVMVQVNRYDLGLFNGDVGVCVQQQGELAVYFDGNVLKKVSVAMLGGDTVATAYAITVHKSQGSEFERVSVVFDDMHARLLCKELIYTAVTRAKKQVSIHATLHALQLAVTTPTIRSTGLGVL</sequence>
<dbReference type="Proteomes" id="UP001624684">
    <property type="component" value="Unassembled WGS sequence"/>
</dbReference>
<name>A0ABW8U5Z9_9GAMM</name>
<comment type="function">
    <text evidence="3">A helicase/nuclease that prepares dsDNA breaks (DSB) for recombinational DNA repair. Binds to DSBs and unwinds DNA via a highly rapid and processive ATP-dependent bidirectional helicase activity. Unwinds dsDNA until it encounters a Chi (crossover hotspot instigator) sequence from the 3' direction. Cuts ssDNA a few nucleotides 3' to the Chi site. The properties and activities of the enzyme are changed at Chi. The Chi-altered holoenzyme produces a long 3'-ssDNA overhang and facilitates RecA-binding to the ssDNA for homologous DNA recombination and repair. Holoenzyme degrades any linearized DNA that is unable to undergo homologous recombination. In the holoenzyme this subunit has ssDNA-dependent ATPase and 5'-3' helicase activity. When added to pre-assembled RecBC greatly stimulates nuclease activity and augments holoenzyme processivity. Negatively regulates the RecA-loading ability of RecBCD.</text>
</comment>
<keyword evidence="3" id="KW-0540">Nuclease</keyword>
<evidence type="ECO:0000256" key="1">
    <source>
        <dbReference type="ARBA" id="ARBA00022741"/>
    </source>
</evidence>
<keyword evidence="2 3" id="KW-0067">ATP-binding</keyword>
<dbReference type="RefSeq" id="WP_407068953.1">
    <property type="nucleotide sequence ID" value="NZ_JBJJXE010000005.1"/>
</dbReference>
<keyword evidence="3" id="KW-0234">DNA repair</keyword>
<keyword evidence="3" id="KW-0269">Exonuclease</keyword>
<dbReference type="CDD" id="cd17933">
    <property type="entry name" value="DEXSc_RecD-like"/>
    <property type="match status" value="1"/>
</dbReference>
<dbReference type="HAMAP" id="MF_01487">
    <property type="entry name" value="RecD"/>
    <property type="match status" value="1"/>
</dbReference>
<keyword evidence="3" id="KW-0413">Isomerase</keyword>
<evidence type="ECO:0000259" key="4">
    <source>
        <dbReference type="Pfam" id="PF13538"/>
    </source>
</evidence>
<protein>
    <recommendedName>
        <fullName evidence="3">RecBCD enzyme subunit RecD</fullName>
        <ecNumber evidence="3">5.6.2.3</ecNumber>
    </recommendedName>
    <alternativeName>
        <fullName evidence="3">DNA 5'-3' helicase subunit RecD</fullName>
    </alternativeName>
    <alternativeName>
        <fullName evidence="3">Exonuclease V subunit RecD</fullName>
        <shortName evidence="3">ExoV subunit RecD</shortName>
    </alternativeName>
    <alternativeName>
        <fullName evidence="3">Helicase/nuclease RecBCD subunit RecD</fullName>
    </alternativeName>
</protein>
<dbReference type="PANTHER" id="PTHR43788">
    <property type="entry name" value="DNA2/NAM7 HELICASE FAMILY MEMBER"/>
    <property type="match status" value="1"/>
</dbReference>
<evidence type="ECO:0000313" key="5">
    <source>
        <dbReference type="EMBL" id="MFL1732295.1"/>
    </source>
</evidence>
<comment type="caution">
    <text evidence="5">The sequence shown here is derived from an EMBL/GenBank/DDBJ whole genome shotgun (WGS) entry which is preliminary data.</text>
</comment>
<dbReference type="Gene3D" id="3.40.50.300">
    <property type="entry name" value="P-loop containing nucleotide triphosphate hydrolases"/>
    <property type="match status" value="3"/>
</dbReference>
<gene>
    <name evidence="3 5" type="primary">recD</name>
    <name evidence="5" type="ORF">ACJHVH_04705</name>
</gene>
<dbReference type="NCBIfam" id="TIGR01447">
    <property type="entry name" value="recD"/>
    <property type="match status" value="1"/>
</dbReference>
<organism evidence="5 6">
    <name type="scientific">Moraxella oculi</name>
    <dbReference type="NCBI Taxonomy" id="2940516"/>
    <lineage>
        <taxon>Bacteria</taxon>
        <taxon>Pseudomonadati</taxon>
        <taxon>Pseudomonadota</taxon>
        <taxon>Gammaproteobacteria</taxon>
        <taxon>Moraxellales</taxon>
        <taxon>Moraxellaceae</taxon>
        <taxon>Moraxella</taxon>
    </lineage>
</organism>
<dbReference type="Pfam" id="PF13245">
    <property type="entry name" value="AAA_19"/>
    <property type="match status" value="1"/>
</dbReference>
<accession>A0ABW8U5Z9</accession>
<feature type="binding site" evidence="3">
    <location>
        <begin position="253"/>
        <end position="260"/>
    </location>
    <ligand>
        <name>ATP</name>
        <dbReference type="ChEBI" id="CHEBI:30616"/>
    </ligand>
</feature>
<reference evidence="5 6" key="1">
    <citation type="submission" date="2024-11" db="EMBL/GenBank/DDBJ databases">
        <title>First Report of Moraxella oculi in Brazil in an Infectious Bovine Keratoconjunctivitis Outbreak.</title>
        <authorList>
            <person name="Carvalho C.V."/>
            <person name="Domingues R."/>
            <person name="Coutinho C."/>
            <person name="Honorio N.T.B.S."/>
            <person name="Faza D.R.L.R."/>
            <person name="Carvalho W.A."/>
            <person name="Machado A.B.F."/>
            <person name="Martins M.F."/>
            <person name="Gaspar E.B."/>
        </authorList>
    </citation>
    <scope>NUCLEOTIDE SEQUENCE [LARGE SCALE GENOMIC DNA]</scope>
    <source>
        <strain evidence="5 6">2117LE</strain>
    </source>
</reference>
<dbReference type="PANTHER" id="PTHR43788:SF6">
    <property type="entry name" value="DNA HELICASE B"/>
    <property type="match status" value="1"/>
</dbReference>
<comment type="similarity">
    <text evidence="3">Belongs to the RecD family.</text>
</comment>
<dbReference type="Pfam" id="PF13538">
    <property type="entry name" value="UvrD_C_2"/>
    <property type="match status" value="1"/>
</dbReference>
<dbReference type="InterPro" id="IPR027785">
    <property type="entry name" value="UvrD-like_helicase_C"/>
</dbReference>
<dbReference type="GO" id="GO:0008854">
    <property type="term" value="F:exodeoxyribonuclease V activity"/>
    <property type="evidence" value="ECO:0007669"/>
    <property type="project" value="UniProtKB-EC"/>
</dbReference>
<dbReference type="InterPro" id="IPR027417">
    <property type="entry name" value="P-loop_NTPase"/>
</dbReference>
<evidence type="ECO:0000313" key="6">
    <source>
        <dbReference type="Proteomes" id="UP001624684"/>
    </source>
</evidence>
<keyword evidence="3 5" id="KW-0378">Hydrolase</keyword>
<proteinExistence type="inferred from homology"/>
<evidence type="ECO:0000256" key="3">
    <source>
        <dbReference type="HAMAP-Rule" id="MF_01487"/>
    </source>
</evidence>
<dbReference type="InterPro" id="IPR006344">
    <property type="entry name" value="RecD"/>
</dbReference>
<dbReference type="SUPFAM" id="SSF52540">
    <property type="entry name" value="P-loop containing nucleoside triphosphate hydrolases"/>
    <property type="match status" value="1"/>
</dbReference>
<dbReference type="EC" id="5.6.2.3" evidence="3"/>
<dbReference type="CDD" id="cd18809">
    <property type="entry name" value="SF1_C_RecD"/>
    <property type="match status" value="1"/>
</dbReference>
<keyword evidence="1 3" id="KW-0547">Nucleotide-binding</keyword>
<comment type="catalytic activity">
    <reaction evidence="3">
        <text>ATP + H2O = ADP + phosphate + H(+)</text>
        <dbReference type="Rhea" id="RHEA:13065"/>
        <dbReference type="ChEBI" id="CHEBI:15377"/>
        <dbReference type="ChEBI" id="CHEBI:15378"/>
        <dbReference type="ChEBI" id="CHEBI:30616"/>
        <dbReference type="ChEBI" id="CHEBI:43474"/>
        <dbReference type="ChEBI" id="CHEBI:456216"/>
        <dbReference type="EC" id="5.6.2.3"/>
    </reaction>
</comment>
<keyword evidence="3" id="KW-0227">DNA damage</keyword>
<dbReference type="InterPro" id="IPR050534">
    <property type="entry name" value="Coronavir_polyprotein_1ab"/>
</dbReference>
<keyword evidence="6" id="KW-1185">Reference proteome</keyword>
<feature type="domain" description="UvrD-like helicase C-terminal" evidence="4">
    <location>
        <begin position="591"/>
        <end position="636"/>
    </location>
</feature>
<comment type="miscellaneous">
    <text evidence="3">In the RecBCD complex, RecB has a slow 3'-5' helicase, an exonuclease activity and loads RecA onto ssDNA, RecD has a fast 5'-3' helicase activity, while RecC stimulates the ATPase and processivity of the RecB helicase and contributes to recognition of the Chi site.</text>
</comment>
<dbReference type="EMBL" id="JBJJXE010000005">
    <property type="protein sequence ID" value="MFL1732295.1"/>
    <property type="molecule type" value="Genomic_DNA"/>
</dbReference>
<evidence type="ECO:0000256" key="2">
    <source>
        <dbReference type="ARBA" id="ARBA00022840"/>
    </source>
</evidence>